<dbReference type="HAMAP" id="MF_00829">
    <property type="entry name" value="UPF0435"/>
    <property type="match status" value="1"/>
</dbReference>
<dbReference type="Proteomes" id="UP001649381">
    <property type="component" value="Unassembled WGS sequence"/>
</dbReference>
<accession>A0ABS9GZH7</accession>
<name>A0ABS9GZH7_9BACL</name>
<comment type="caution">
    <text evidence="2">The sequence shown here is derived from an EMBL/GenBank/DDBJ whole genome shotgun (WGS) entry which is preliminary data.</text>
</comment>
<evidence type="ECO:0000313" key="3">
    <source>
        <dbReference type="Proteomes" id="UP001649381"/>
    </source>
</evidence>
<organism evidence="2 3">
    <name type="scientific">Pseudalkalibacillus berkeleyi</name>
    <dbReference type="NCBI Taxonomy" id="1069813"/>
    <lineage>
        <taxon>Bacteria</taxon>
        <taxon>Bacillati</taxon>
        <taxon>Bacillota</taxon>
        <taxon>Bacilli</taxon>
        <taxon>Bacillales</taxon>
        <taxon>Fictibacillaceae</taxon>
        <taxon>Pseudalkalibacillus</taxon>
    </lineage>
</organism>
<dbReference type="InterPro" id="IPR009507">
    <property type="entry name" value="UPF0435"/>
</dbReference>
<sequence length="75" mass="8860">MNLSVKSHENMAYMLDQIKKQLQVVNTGVMRSDDFNLEQYEDLKDLYDFVMKKSHFSVNETEGIIEELSELRKSK</sequence>
<dbReference type="Pfam" id="PF06569">
    <property type="entry name" value="DUF1128"/>
    <property type="match status" value="1"/>
</dbReference>
<keyword evidence="3" id="KW-1185">Reference proteome</keyword>
<protein>
    <recommendedName>
        <fullName evidence="1">UPF0435 protein L2716_04980</fullName>
    </recommendedName>
</protein>
<evidence type="ECO:0000313" key="2">
    <source>
        <dbReference type="EMBL" id="MCF6137076.1"/>
    </source>
</evidence>
<reference evidence="2 3" key="1">
    <citation type="submission" date="2022-01" db="EMBL/GenBank/DDBJ databases">
        <title>Alkalihalobacillus sp. EGI L200015, a novel bacterium isolated from a salt lake sediment.</title>
        <authorList>
            <person name="Gao L."/>
            <person name="Fang B.-Z."/>
            <person name="Li W.-J."/>
        </authorList>
    </citation>
    <scope>NUCLEOTIDE SEQUENCE [LARGE SCALE GENOMIC DNA]</scope>
    <source>
        <strain evidence="2 3">KCTC 12718</strain>
    </source>
</reference>
<dbReference type="EMBL" id="JAKIJS010000001">
    <property type="protein sequence ID" value="MCF6137076.1"/>
    <property type="molecule type" value="Genomic_DNA"/>
</dbReference>
<proteinExistence type="inferred from homology"/>
<comment type="similarity">
    <text evidence="1">Belongs to the UPF0435 family.</text>
</comment>
<gene>
    <name evidence="2" type="ORF">L2716_04980</name>
</gene>
<evidence type="ECO:0000256" key="1">
    <source>
        <dbReference type="HAMAP-Rule" id="MF_00829"/>
    </source>
</evidence>